<keyword evidence="5" id="KW-1185">Reference proteome</keyword>
<dbReference type="PANTHER" id="PTHR11601">
    <property type="entry name" value="CYSTEINE DESULFURYLASE FAMILY MEMBER"/>
    <property type="match status" value="1"/>
</dbReference>
<evidence type="ECO:0000256" key="2">
    <source>
        <dbReference type="ARBA" id="ARBA00022898"/>
    </source>
</evidence>
<comment type="caution">
    <text evidence="4">The sequence shown here is derived from an EMBL/GenBank/DDBJ whole genome shotgun (WGS) entry which is preliminary data.</text>
</comment>
<dbReference type="Pfam" id="PF00266">
    <property type="entry name" value="Aminotran_5"/>
    <property type="match status" value="1"/>
</dbReference>
<protein>
    <submittedName>
        <fullName evidence="4">Cysteine desulfurase</fullName>
    </submittedName>
</protein>
<dbReference type="EMBL" id="JACSQN010000005">
    <property type="protein sequence ID" value="MBD7984317.1"/>
    <property type="molecule type" value="Genomic_DNA"/>
</dbReference>
<reference evidence="4 5" key="1">
    <citation type="submission" date="2020-08" db="EMBL/GenBank/DDBJ databases">
        <title>A Genomic Blueprint of the Chicken Gut Microbiome.</title>
        <authorList>
            <person name="Gilroy R."/>
            <person name="Ravi A."/>
            <person name="Getino M."/>
            <person name="Pursley I."/>
            <person name="Horton D.L."/>
            <person name="Alikhan N.-F."/>
            <person name="Baker D."/>
            <person name="Gharbi K."/>
            <person name="Hall N."/>
            <person name="Watson M."/>
            <person name="Adriaenssens E.M."/>
            <person name="Foster-Nyarko E."/>
            <person name="Jarju S."/>
            <person name="Secka A."/>
            <person name="Antonio M."/>
            <person name="Oren A."/>
            <person name="Chaudhuri R."/>
            <person name="La Ragione R.M."/>
            <person name="Hildebrand F."/>
            <person name="Pallen M.J."/>
        </authorList>
    </citation>
    <scope>NUCLEOTIDE SEQUENCE [LARGE SCALE GENOMIC DNA]</scope>
    <source>
        <strain evidence="4 5">Sa2YVA2</strain>
    </source>
</reference>
<dbReference type="InterPro" id="IPR000192">
    <property type="entry name" value="Aminotrans_V_dom"/>
</dbReference>
<dbReference type="Gene3D" id="1.10.260.50">
    <property type="match status" value="1"/>
</dbReference>
<dbReference type="Gene3D" id="3.90.1150.10">
    <property type="entry name" value="Aspartate Aminotransferase, domain 1"/>
    <property type="match status" value="1"/>
</dbReference>
<gene>
    <name evidence="4" type="ORF">H9649_06985</name>
</gene>
<dbReference type="Proteomes" id="UP000626786">
    <property type="component" value="Unassembled WGS sequence"/>
</dbReference>
<proteinExistence type="predicted"/>
<accession>A0ABR8U8F6</accession>
<evidence type="ECO:0000259" key="3">
    <source>
        <dbReference type="Pfam" id="PF00266"/>
    </source>
</evidence>
<evidence type="ECO:0000313" key="4">
    <source>
        <dbReference type="EMBL" id="MBD7984317.1"/>
    </source>
</evidence>
<dbReference type="Gene3D" id="3.40.640.10">
    <property type="entry name" value="Type I PLP-dependent aspartate aminotransferase-like (Major domain)"/>
    <property type="match status" value="1"/>
</dbReference>
<organism evidence="4 5">
    <name type="scientific">Sporosarcina quadrami</name>
    <dbReference type="NCBI Taxonomy" id="2762234"/>
    <lineage>
        <taxon>Bacteria</taxon>
        <taxon>Bacillati</taxon>
        <taxon>Bacillota</taxon>
        <taxon>Bacilli</taxon>
        <taxon>Bacillales</taxon>
        <taxon>Caryophanaceae</taxon>
        <taxon>Sporosarcina</taxon>
    </lineage>
</organism>
<dbReference type="RefSeq" id="WP_191694015.1">
    <property type="nucleotide sequence ID" value="NZ_JACSQN010000005.1"/>
</dbReference>
<evidence type="ECO:0000256" key="1">
    <source>
        <dbReference type="ARBA" id="ARBA00001933"/>
    </source>
</evidence>
<dbReference type="PANTHER" id="PTHR11601:SF50">
    <property type="entry name" value="CYSTEINE DESULFURASE ISCS 2-RELATED"/>
    <property type="match status" value="1"/>
</dbReference>
<keyword evidence="2" id="KW-0663">Pyridoxal phosphate</keyword>
<dbReference type="InterPro" id="IPR015422">
    <property type="entry name" value="PyrdxlP-dep_Trfase_small"/>
</dbReference>
<dbReference type="InterPro" id="IPR016454">
    <property type="entry name" value="Cysteine_dSase"/>
</dbReference>
<feature type="domain" description="Aminotransferase class V" evidence="3">
    <location>
        <begin position="2"/>
        <end position="360"/>
    </location>
</feature>
<dbReference type="SUPFAM" id="SSF53383">
    <property type="entry name" value="PLP-dependent transferases"/>
    <property type="match status" value="1"/>
</dbReference>
<dbReference type="InterPro" id="IPR015421">
    <property type="entry name" value="PyrdxlP-dep_Trfase_major"/>
</dbReference>
<comment type="cofactor">
    <cofactor evidence="1">
        <name>pyridoxal 5'-phosphate</name>
        <dbReference type="ChEBI" id="CHEBI:597326"/>
    </cofactor>
</comment>
<sequence>MIYLDNSSTTQPDQAVMESFIAVNEKYYANPASLHCMGREAENFLERSKQQMLTVVENEDGEVILTSGGTESNNLAILGFAQEYASRGNHIITTSIEHPSVLNACRHLETIGFVVDYLSVDDSGLISLEELKTKLSQDTILVSIMHVNNEIGTIQPIRECAQIIKTGSRAIFHSDCVQSLGKLPVSINQLGVDAITVSSHKINGLKNSGALLLKKGVKLQPINFGGGQENGIRSGTVSLPHAVALAKAFRLSAVDSERSDFRIWRDHLKVVCQDYENIQVICPDHAAPHIIALAFKSIKGEVAVNFFQEHGVIISTSSACSSKSKNVGHVIEALGLKDNFKSGVIRISFGNTTTKEQIDKTVNVLKSFMDLIEKGM</sequence>
<name>A0ABR8U8F6_9BACL</name>
<dbReference type="InterPro" id="IPR015424">
    <property type="entry name" value="PyrdxlP-dep_Trfase"/>
</dbReference>
<dbReference type="PIRSF" id="PIRSF005572">
    <property type="entry name" value="NifS"/>
    <property type="match status" value="1"/>
</dbReference>
<evidence type="ECO:0000313" key="5">
    <source>
        <dbReference type="Proteomes" id="UP000626786"/>
    </source>
</evidence>